<evidence type="ECO:0000259" key="5">
    <source>
        <dbReference type="Pfam" id="PF01494"/>
    </source>
</evidence>
<evidence type="ECO:0000259" key="6">
    <source>
        <dbReference type="Pfam" id="PF07976"/>
    </source>
</evidence>
<name>A0A2I1DGT6_ASPC2</name>
<dbReference type="Pfam" id="PF01494">
    <property type="entry name" value="FAD_binding_3"/>
    <property type="match status" value="1"/>
</dbReference>
<gene>
    <name evidence="7" type="ORF">P168DRAFT_324108</name>
</gene>
<evidence type="ECO:0000256" key="4">
    <source>
        <dbReference type="ARBA" id="ARBA00023002"/>
    </source>
</evidence>
<feature type="domain" description="Phenol hydroxylase-like C-terminal dimerisation" evidence="6">
    <location>
        <begin position="399"/>
        <end position="609"/>
    </location>
</feature>
<comment type="caution">
    <text evidence="7">The sequence shown here is derived from an EMBL/GenBank/DDBJ whole genome shotgun (WGS) entry which is preliminary data.</text>
</comment>
<dbReference type="InterPro" id="IPR038220">
    <property type="entry name" value="PHOX_C_sf"/>
</dbReference>
<dbReference type="InterPro" id="IPR050641">
    <property type="entry name" value="RIFMO-like"/>
</dbReference>
<keyword evidence="2" id="KW-0285">Flavoprotein</keyword>
<dbReference type="InterPro" id="IPR002938">
    <property type="entry name" value="FAD-bd"/>
</dbReference>
<dbReference type="VEuPathDB" id="FungiDB:P168DRAFT_324108"/>
<keyword evidence="8" id="KW-1185">Reference proteome</keyword>
<organism evidence="7 8">
    <name type="scientific">Aspergillus campestris (strain IBT 28561)</name>
    <dbReference type="NCBI Taxonomy" id="1392248"/>
    <lineage>
        <taxon>Eukaryota</taxon>
        <taxon>Fungi</taxon>
        <taxon>Dikarya</taxon>
        <taxon>Ascomycota</taxon>
        <taxon>Pezizomycotina</taxon>
        <taxon>Eurotiomycetes</taxon>
        <taxon>Eurotiomycetidae</taxon>
        <taxon>Eurotiales</taxon>
        <taxon>Aspergillaceae</taxon>
        <taxon>Aspergillus</taxon>
        <taxon>Aspergillus subgen. Circumdati</taxon>
    </lineage>
</organism>
<dbReference type="GeneID" id="36548308"/>
<feature type="domain" description="FAD-binding" evidence="5">
    <location>
        <begin position="5"/>
        <end position="362"/>
    </location>
</feature>
<dbReference type="EMBL" id="MSFM01000001">
    <property type="protein sequence ID" value="PKY09080.1"/>
    <property type="molecule type" value="Genomic_DNA"/>
</dbReference>
<dbReference type="OrthoDB" id="1716816at2759"/>
<dbReference type="AlphaFoldDB" id="A0A2I1DGT6"/>
<dbReference type="PANTHER" id="PTHR43004">
    <property type="entry name" value="TRK SYSTEM POTASSIUM UPTAKE PROTEIN"/>
    <property type="match status" value="1"/>
</dbReference>
<accession>A0A2I1DGT6</accession>
<dbReference type="Pfam" id="PF07976">
    <property type="entry name" value="Phe_hydrox_dim"/>
    <property type="match status" value="1"/>
</dbReference>
<dbReference type="SUPFAM" id="SSF51905">
    <property type="entry name" value="FAD/NAD(P)-binding domain"/>
    <property type="match status" value="1"/>
</dbReference>
<evidence type="ECO:0000256" key="1">
    <source>
        <dbReference type="ARBA" id="ARBA00007801"/>
    </source>
</evidence>
<dbReference type="Gene3D" id="3.40.30.20">
    <property type="match status" value="1"/>
</dbReference>
<evidence type="ECO:0000313" key="8">
    <source>
        <dbReference type="Proteomes" id="UP000234254"/>
    </source>
</evidence>
<evidence type="ECO:0000313" key="7">
    <source>
        <dbReference type="EMBL" id="PKY09080.1"/>
    </source>
</evidence>
<dbReference type="PANTHER" id="PTHR43004:SF7">
    <property type="entry name" value="P-HYDROXYBENZOATE-M-HYDROXYLASE"/>
    <property type="match status" value="1"/>
</dbReference>
<sequence>MPGKYDFVVVGAGPVGLMFSACLARLGSYKIKHIDNRAEPTAIGRADGIQARTLDVLKSMDLKRPIWAFRPGLIYEVAFWGATPDGQGIQRIGTTKSYPEHVDTRYPFTTALHQGRIEGVFLADLRSRGVEVQRPWTIRAATYRGPGVEYPVDVELVSVDGTAVEKLQTKYLFGADGAHSAVRKLLSIPMIYKDPTVHVWSVIDGVVKTNFPDIQIKCTVRTPRGSCMVIPQGNNRIRIYVQISPDESKNLSASASPERIQHMANEILSPYRVEWVSVDWYSAYHIGQGISQKYSLDNRIFIGGDACHTHSPKAGQGMNYGLLDAHNLSWKLHLVESNLMRRELLHTYEEERHAAASRLIEFDATYAGLFSSHNPSQQANDEFVRIFQENSLLTSGYGVEYPPSTLTVASHNNNNNNNNNNPIIIPTHTKPQPGRSFPPTTVTRVIDAHDIPLERDVPFNGSFHIYIFAGQHPHQHKALTDLSTHLTRRTSLFSRIPRTTDTEVVDLSFESRHNPHSPLYTFSIIFNAIRSSIDIASLPPFFQPYRYHIYSDDARRQPGGPGAAHRKLGFDPRGGGVVVVRPDGYVGCVLGLVGGKATGDALEGYFGGWFRGFVTINQ</sequence>
<dbReference type="Proteomes" id="UP000234254">
    <property type="component" value="Unassembled WGS sequence"/>
</dbReference>
<comment type="similarity">
    <text evidence="1">Belongs to the PheA/TfdB FAD monooxygenase family.</text>
</comment>
<dbReference type="InterPro" id="IPR012941">
    <property type="entry name" value="Phe_hydrox_C_dim_dom"/>
</dbReference>
<dbReference type="SUPFAM" id="SSF54373">
    <property type="entry name" value="FAD-linked reductases, C-terminal domain"/>
    <property type="match status" value="1"/>
</dbReference>
<dbReference type="GO" id="GO:0071949">
    <property type="term" value="F:FAD binding"/>
    <property type="evidence" value="ECO:0007669"/>
    <property type="project" value="InterPro"/>
</dbReference>
<dbReference type="CDD" id="cd02979">
    <property type="entry name" value="PHOX_C"/>
    <property type="match status" value="1"/>
</dbReference>
<evidence type="ECO:0000256" key="2">
    <source>
        <dbReference type="ARBA" id="ARBA00022630"/>
    </source>
</evidence>
<dbReference type="PRINTS" id="PR00420">
    <property type="entry name" value="RNGMNOXGNASE"/>
</dbReference>
<keyword evidence="4" id="KW-0560">Oxidoreductase</keyword>
<reference evidence="7" key="1">
    <citation type="submission" date="2016-12" db="EMBL/GenBank/DDBJ databases">
        <title>The genomes of Aspergillus section Nigri reveals drivers in fungal speciation.</title>
        <authorList>
            <consortium name="DOE Joint Genome Institute"/>
            <person name="Vesth T.C."/>
            <person name="Nybo J."/>
            <person name="Theobald S."/>
            <person name="Brandl J."/>
            <person name="Frisvad J.C."/>
            <person name="Nielsen K.F."/>
            <person name="Lyhne E.K."/>
            <person name="Kogle M.E."/>
            <person name="Kuo A."/>
            <person name="Riley R."/>
            <person name="Clum A."/>
            <person name="Nolan M."/>
            <person name="Lipzen A."/>
            <person name="Salamov A."/>
            <person name="Henrissat B."/>
            <person name="Wiebenga A."/>
            <person name="De vries R.P."/>
            <person name="Grigoriev I.V."/>
            <person name="Mortensen U.H."/>
            <person name="Andersen M.R."/>
            <person name="Baker S.E."/>
        </authorList>
    </citation>
    <scope>NUCLEOTIDE SEQUENCE</scope>
    <source>
        <strain evidence="7">IBT 28561</strain>
    </source>
</reference>
<dbReference type="SUPFAM" id="SSF52833">
    <property type="entry name" value="Thioredoxin-like"/>
    <property type="match status" value="1"/>
</dbReference>
<proteinExistence type="inferred from homology"/>
<dbReference type="InterPro" id="IPR036188">
    <property type="entry name" value="FAD/NAD-bd_sf"/>
</dbReference>
<dbReference type="Gene3D" id="3.50.50.60">
    <property type="entry name" value="FAD/NAD(P)-binding domain"/>
    <property type="match status" value="1"/>
</dbReference>
<evidence type="ECO:0000256" key="3">
    <source>
        <dbReference type="ARBA" id="ARBA00022827"/>
    </source>
</evidence>
<dbReference type="InterPro" id="IPR036249">
    <property type="entry name" value="Thioredoxin-like_sf"/>
</dbReference>
<keyword evidence="3" id="KW-0274">FAD</keyword>
<dbReference type="RefSeq" id="XP_024697674.1">
    <property type="nucleotide sequence ID" value="XM_024840784.1"/>
</dbReference>
<dbReference type="GO" id="GO:0016709">
    <property type="term" value="F:oxidoreductase activity, acting on paired donors, with incorporation or reduction of molecular oxygen, NAD(P)H as one donor, and incorporation of one atom of oxygen"/>
    <property type="evidence" value="ECO:0007669"/>
    <property type="project" value="UniProtKB-ARBA"/>
</dbReference>
<dbReference type="PROSITE" id="PS51257">
    <property type="entry name" value="PROKAR_LIPOPROTEIN"/>
    <property type="match status" value="1"/>
</dbReference>
<protein>
    <submittedName>
        <fullName evidence="7">FAD/NAD(P)-binding domain-containing protein</fullName>
    </submittedName>
</protein>
<dbReference type="Gene3D" id="3.30.9.10">
    <property type="entry name" value="D-Amino Acid Oxidase, subunit A, domain 2"/>
    <property type="match status" value="1"/>
</dbReference>